<keyword evidence="6" id="KW-1185">Reference proteome</keyword>
<accession>A0ABP0ZMY7</accession>
<dbReference type="Gene3D" id="2.30.30.40">
    <property type="entry name" value="SH3 Domains"/>
    <property type="match status" value="1"/>
</dbReference>
<dbReference type="InterPro" id="IPR027267">
    <property type="entry name" value="AH/BAR_dom_sf"/>
</dbReference>
<feature type="compositionally biased region" description="Acidic residues" evidence="3">
    <location>
        <begin position="470"/>
        <end position="479"/>
    </location>
</feature>
<evidence type="ECO:0000313" key="6">
    <source>
        <dbReference type="Proteomes" id="UP001497383"/>
    </source>
</evidence>
<dbReference type="InterPro" id="IPR046982">
    <property type="entry name" value="BIN3/RVS161-like"/>
</dbReference>
<feature type="compositionally biased region" description="Low complexity" evidence="3">
    <location>
        <begin position="480"/>
        <end position="496"/>
    </location>
</feature>
<evidence type="ECO:0000313" key="5">
    <source>
        <dbReference type="EMBL" id="CAK9439618.1"/>
    </source>
</evidence>
<dbReference type="InterPro" id="IPR036028">
    <property type="entry name" value="SH3-like_dom_sf"/>
</dbReference>
<dbReference type="InterPro" id="IPR001452">
    <property type="entry name" value="SH3_domain"/>
</dbReference>
<dbReference type="SUPFAM" id="SSF103657">
    <property type="entry name" value="BAR/IMD domain-like"/>
    <property type="match status" value="1"/>
</dbReference>
<evidence type="ECO:0000259" key="4">
    <source>
        <dbReference type="PROSITE" id="PS50002"/>
    </source>
</evidence>
<dbReference type="Proteomes" id="UP001497383">
    <property type="component" value="Chromosome 4"/>
</dbReference>
<reference evidence="5 6" key="1">
    <citation type="submission" date="2024-03" db="EMBL/GenBank/DDBJ databases">
        <authorList>
            <person name="Brejova B."/>
        </authorList>
    </citation>
    <scope>NUCLEOTIDE SEQUENCE [LARGE SCALE GENOMIC DNA]</scope>
    <source>
        <strain evidence="5 6">CBS 14171</strain>
    </source>
</reference>
<dbReference type="GeneID" id="92208914"/>
<organism evidence="5 6">
    <name type="scientific">Lodderomyces beijingensis</name>
    <dbReference type="NCBI Taxonomy" id="1775926"/>
    <lineage>
        <taxon>Eukaryota</taxon>
        <taxon>Fungi</taxon>
        <taxon>Dikarya</taxon>
        <taxon>Ascomycota</taxon>
        <taxon>Saccharomycotina</taxon>
        <taxon>Pichiomycetes</taxon>
        <taxon>Debaryomycetaceae</taxon>
        <taxon>Candida/Lodderomyces clade</taxon>
        <taxon>Lodderomyces</taxon>
    </lineage>
</organism>
<evidence type="ECO:0000256" key="2">
    <source>
        <dbReference type="PROSITE-ProRule" id="PRU00192"/>
    </source>
</evidence>
<proteinExistence type="predicted"/>
<sequence>MVAEGLKSFSNNIGSHIKDAYKVTESEVAHLGHNLKNTVTFYHRDLDLNDRLLSDYKHDIKQARSGLKHLVAQNNQLFKKLIPGILAINAKAARDFTKLIGPGSLQFENIEKFYHELDEYEAQSIVPHVHPKERQFLIESVNEELYQYTSAIETLRHHLKSEGEWFADSMAPKIKNMKKRLDETLKLINKRDRSREDHDRLDRKIAKLNQKQPPLSEKDQQHLEKLQTQFDNVDKEFNALDFKAITLLPHIMSLLDEFMENVVEILIFRQTNTFAKITETLKYYAVFYGMVDDVIPSSYENIINEWEQDATTIRLQIESFLHVVQHKNGQVMDEEIDDADKASKTHKFWVTLSTKMQEKKHTVKPFNPQEGMFNTHAAIDPIVAYEKYQNPQANQLETYHPRKILSIDDVIVPEVEKVLPVPPQLPPRQGTAFNSSMLQRPYPLNTMPSQPHTIYSQNFDASLESLSLSDDMDDNDDDVSSVMSDSSDLTSLSAPSMHHSIDKTHSVEKPLRKIINSSKNAIRVAPVTTSVWFDTPIVENASLHTTPMTEAYKLAAWEKFFSRLDKSKKIAKVAKYDFKGQETGDLSFVKGDTVEVVFNFQSVDTLYMRDNLNWCVGVKRSEDATSKEYRIGLVPNNYLE</sequence>
<dbReference type="Gene3D" id="1.20.1270.60">
    <property type="entry name" value="Arfaptin homology (AH) domain/BAR domain"/>
    <property type="match status" value="1"/>
</dbReference>
<dbReference type="PANTHER" id="PTHR47174:SF1">
    <property type="entry name" value="REDUCED VIABILITY UPON STARVATION PROTEIN 167"/>
    <property type="match status" value="1"/>
</dbReference>
<dbReference type="SUPFAM" id="SSF50044">
    <property type="entry name" value="SH3-domain"/>
    <property type="match status" value="1"/>
</dbReference>
<feature type="region of interest" description="Disordered" evidence="3">
    <location>
        <begin position="467"/>
        <end position="505"/>
    </location>
</feature>
<feature type="domain" description="SH3" evidence="4">
    <location>
        <begin position="567"/>
        <end position="640"/>
    </location>
</feature>
<dbReference type="PRINTS" id="PR00452">
    <property type="entry name" value="SH3DOMAIN"/>
</dbReference>
<evidence type="ECO:0000256" key="3">
    <source>
        <dbReference type="SAM" id="MobiDB-lite"/>
    </source>
</evidence>
<dbReference type="RefSeq" id="XP_066830656.1">
    <property type="nucleotide sequence ID" value="XM_066973859.1"/>
</dbReference>
<protein>
    <recommendedName>
        <fullName evidence="4">SH3 domain-containing protein</fullName>
    </recommendedName>
</protein>
<gene>
    <name evidence="5" type="ORF">LODBEIA_P37180</name>
</gene>
<keyword evidence="1 2" id="KW-0728">SH3 domain</keyword>
<dbReference type="PROSITE" id="PS50002">
    <property type="entry name" value="SH3"/>
    <property type="match status" value="1"/>
</dbReference>
<dbReference type="EMBL" id="OZ022408">
    <property type="protein sequence ID" value="CAK9439618.1"/>
    <property type="molecule type" value="Genomic_DNA"/>
</dbReference>
<name>A0ABP0ZMY7_9ASCO</name>
<evidence type="ECO:0000256" key="1">
    <source>
        <dbReference type="ARBA" id="ARBA00022443"/>
    </source>
</evidence>
<dbReference type="PANTHER" id="PTHR47174">
    <property type="entry name" value="BRIDGING INTEGRATOR 3"/>
    <property type="match status" value="1"/>
</dbReference>